<proteinExistence type="predicted"/>
<comment type="caution">
    <text evidence="1">The sequence shown here is derived from an EMBL/GenBank/DDBJ whole genome shotgun (WGS) entry which is preliminary data.</text>
</comment>
<dbReference type="EMBL" id="JAYKXN010000004">
    <property type="protein sequence ID" value="KAK7293580.1"/>
    <property type="molecule type" value="Genomic_DNA"/>
</dbReference>
<gene>
    <name evidence="1" type="ORF">RJT34_16448</name>
</gene>
<dbReference type="Proteomes" id="UP001359559">
    <property type="component" value="Unassembled WGS sequence"/>
</dbReference>
<name>A0AAN9J755_CLITE</name>
<protein>
    <submittedName>
        <fullName evidence="1">Uncharacterized protein</fullName>
    </submittedName>
</protein>
<accession>A0AAN9J755</accession>
<evidence type="ECO:0000313" key="1">
    <source>
        <dbReference type="EMBL" id="KAK7293580.1"/>
    </source>
</evidence>
<keyword evidence="2" id="KW-1185">Reference proteome</keyword>
<evidence type="ECO:0000313" key="2">
    <source>
        <dbReference type="Proteomes" id="UP001359559"/>
    </source>
</evidence>
<dbReference type="AlphaFoldDB" id="A0AAN9J755"/>
<reference evidence="1 2" key="1">
    <citation type="submission" date="2024-01" db="EMBL/GenBank/DDBJ databases">
        <title>The genomes of 5 underutilized Papilionoideae crops provide insights into root nodulation and disease resistance.</title>
        <authorList>
            <person name="Yuan L."/>
        </authorList>
    </citation>
    <scope>NUCLEOTIDE SEQUENCE [LARGE SCALE GENOMIC DNA]</scope>
    <source>
        <strain evidence="1">LY-2023</strain>
        <tissue evidence="1">Leaf</tissue>
    </source>
</reference>
<sequence length="69" mass="7743">MDREKGWLDATSVVNVSANLSFFRLPVLVGRKDSHATIQMWMMISFLNIEIDNLVLGVRVNVLILAVNA</sequence>
<organism evidence="1 2">
    <name type="scientific">Clitoria ternatea</name>
    <name type="common">Butterfly pea</name>
    <dbReference type="NCBI Taxonomy" id="43366"/>
    <lineage>
        <taxon>Eukaryota</taxon>
        <taxon>Viridiplantae</taxon>
        <taxon>Streptophyta</taxon>
        <taxon>Embryophyta</taxon>
        <taxon>Tracheophyta</taxon>
        <taxon>Spermatophyta</taxon>
        <taxon>Magnoliopsida</taxon>
        <taxon>eudicotyledons</taxon>
        <taxon>Gunneridae</taxon>
        <taxon>Pentapetalae</taxon>
        <taxon>rosids</taxon>
        <taxon>fabids</taxon>
        <taxon>Fabales</taxon>
        <taxon>Fabaceae</taxon>
        <taxon>Papilionoideae</taxon>
        <taxon>50 kb inversion clade</taxon>
        <taxon>NPAAA clade</taxon>
        <taxon>indigoferoid/millettioid clade</taxon>
        <taxon>Phaseoleae</taxon>
        <taxon>Clitoria</taxon>
    </lineage>
</organism>